<evidence type="ECO:0000256" key="1">
    <source>
        <dbReference type="SAM" id="MobiDB-lite"/>
    </source>
</evidence>
<accession>A0AAD5RV38</accession>
<protein>
    <submittedName>
        <fullName evidence="3">Uncharacterized protein</fullName>
    </submittedName>
</protein>
<feature type="compositionally biased region" description="Basic and acidic residues" evidence="1">
    <location>
        <begin position="296"/>
        <end position="310"/>
    </location>
</feature>
<name>A0AAD5RV38_9PEZI</name>
<feature type="compositionally biased region" description="Basic residues" evidence="1">
    <location>
        <begin position="311"/>
        <end position="321"/>
    </location>
</feature>
<evidence type="ECO:0000256" key="2">
    <source>
        <dbReference type="SAM" id="Phobius"/>
    </source>
</evidence>
<comment type="caution">
    <text evidence="3">The sequence shown here is derived from an EMBL/GenBank/DDBJ whole genome shotgun (WGS) entry which is preliminary data.</text>
</comment>
<dbReference type="EMBL" id="JAKWBI020000044">
    <property type="protein sequence ID" value="KAJ2904784.1"/>
    <property type="molecule type" value="Genomic_DNA"/>
</dbReference>
<organism evidence="3 4">
    <name type="scientific">Zalerion maritima</name>
    <dbReference type="NCBI Taxonomy" id="339359"/>
    <lineage>
        <taxon>Eukaryota</taxon>
        <taxon>Fungi</taxon>
        <taxon>Dikarya</taxon>
        <taxon>Ascomycota</taxon>
        <taxon>Pezizomycotina</taxon>
        <taxon>Sordariomycetes</taxon>
        <taxon>Lulworthiomycetidae</taxon>
        <taxon>Lulworthiales</taxon>
        <taxon>Lulworthiaceae</taxon>
        <taxon>Zalerion</taxon>
    </lineage>
</organism>
<keyword evidence="4" id="KW-1185">Reference proteome</keyword>
<evidence type="ECO:0000313" key="4">
    <source>
        <dbReference type="Proteomes" id="UP001201980"/>
    </source>
</evidence>
<keyword evidence="2" id="KW-1133">Transmembrane helix</keyword>
<gene>
    <name evidence="3" type="ORF">MKZ38_007140</name>
</gene>
<keyword evidence="2" id="KW-0472">Membrane</keyword>
<feature type="transmembrane region" description="Helical" evidence="2">
    <location>
        <begin position="113"/>
        <end position="136"/>
    </location>
</feature>
<keyword evidence="2" id="KW-0812">Transmembrane</keyword>
<feature type="region of interest" description="Disordered" evidence="1">
    <location>
        <begin position="144"/>
        <end position="165"/>
    </location>
</feature>
<feature type="region of interest" description="Disordered" evidence="1">
    <location>
        <begin position="284"/>
        <end position="321"/>
    </location>
</feature>
<feature type="compositionally biased region" description="Acidic residues" evidence="1">
    <location>
        <begin position="49"/>
        <end position="61"/>
    </location>
</feature>
<dbReference type="AlphaFoldDB" id="A0AAD5RV38"/>
<feature type="compositionally biased region" description="Basic and acidic residues" evidence="1">
    <location>
        <begin position="153"/>
        <end position="165"/>
    </location>
</feature>
<sequence>MAELSTLETITTAVSTPTTPVFSVLSISSKPLLAFVPIRAELKENHDSNDDDNDDNDDEDASESKSETHTSTGYHSTSGDSIVGSASISTATSVSVGNGRSGNHGMKSISSGAVAGIAAGVVLGVAVVALGIFLLFRRRNRHKSMGEDSVAGLEKEPSTVRQENETKRKGLLDLVNRCVGRKQMDVRDKVQRKYVVLENSASRGNDRIGGGNDVCAAITREATGEPRGVVGGRAELGAVDTQVVPTLEISAEARPVPELLNGQGKAGETETEIERYRNEVRYELSGASTRALGRKGQSEESDGRNEERERKALRRRKEMPY</sequence>
<feature type="region of interest" description="Disordered" evidence="1">
    <location>
        <begin position="44"/>
        <end position="81"/>
    </location>
</feature>
<feature type="compositionally biased region" description="Low complexity" evidence="1">
    <location>
        <begin position="69"/>
        <end position="81"/>
    </location>
</feature>
<evidence type="ECO:0000313" key="3">
    <source>
        <dbReference type="EMBL" id="KAJ2904784.1"/>
    </source>
</evidence>
<proteinExistence type="predicted"/>
<reference evidence="3" key="1">
    <citation type="submission" date="2022-07" db="EMBL/GenBank/DDBJ databases">
        <title>Draft genome sequence of Zalerion maritima ATCC 34329, a (micro)plastics degrading marine fungus.</title>
        <authorList>
            <person name="Paco A."/>
            <person name="Goncalves M.F.M."/>
            <person name="Rocha-Santos T.A.P."/>
            <person name="Alves A."/>
        </authorList>
    </citation>
    <scope>NUCLEOTIDE SEQUENCE</scope>
    <source>
        <strain evidence="3">ATCC 34329</strain>
    </source>
</reference>
<dbReference type="Proteomes" id="UP001201980">
    <property type="component" value="Unassembled WGS sequence"/>
</dbReference>